<evidence type="ECO:0008006" key="3">
    <source>
        <dbReference type="Google" id="ProtNLM"/>
    </source>
</evidence>
<dbReference type="Gene3D" id="2.20.110.10">
    <property type="entry name" value="Histone H3 K4-specific methyltransferase SET7/9 N-terminal domain"/>
    <property type="match status" value="1"/>
</dbReference>
<sequence length="352" mass="38891">MNQLGIGMATNTRMYVRMSDRISSDVSGGIQAVISSDNLVKKVWDGIQLKTMSRNPIKLTYVTASAKIYNFGEANGQLLSDIALFGTNGILLGFNKLIGNVPTGMKYSGCVTYHIYTQQPRTWIEQKVTHNGLYKIEDTALPGDTLTLRICFINRGSSDVGQVVFIVKLSEGLSLVPNTTYLYNICNPDGVLMPNVLDKNGFKVGTYGPGATAEILYQVRVDNNLKVGVELCSKAFVYYCDGVGGMDSIHSTSVIKVVSDRTKEVLQKTAKVQVTEDKKQPKDGIGTISYKEGIYTGELRDGKPHGHGKWTDDKGFVREGNFVDGKMEGHFVCFDEVGSWNEKYINDKRIFK</sequence>
<evidence type="ECO:0000313" key="1">
    <source>
        <dbReference type="EMBL" id="MSS56699.1"/>
    </source>
</evidence>
<dbReference type="EMBL" id="VUMR01000038">
    <property type="protein sequence ID" value="MSS56699.1"/>
    <property type="molecule type" value="Genomic_DNA"/>
</dbReference>
<protein>
    <recommendedName>
        <fullName evidence="3">DUF11 domain-containing protein</fullName>
    </recommendedName>
</protein>
<reference evidence="1 2" key="1">
    <citation type="submission" date="2019-08" db="EMBL/GenBank/DDBJ databases">
        <title>In-depth cultivation of the pig gut microbiome towards novel bacterial diversity and tailored functional studies.</title>
        <authorList>
            <person name="Wylensek D."/>
            <person name="Hitch T.C.A."/>
            <person name="Clavel T."/>
        </authorList>
    </citation>
    <scope>NUCLEOTIDE SEQUENCE [LARGE SCALE GENOMIC DNA]</scope>
    <source>
        <strain evidence="1 2">LKV-472-APC-3</strain>
    </source>
</reference>
<comment type="caution">
    <text evidence="1">The sequence shown here is derived from an EMBL/GenBank/DDBJ whole genome shotgun (WGS) entry which is preliminary data.</text>
</comment>
<gene>
    <name evidence="1" type="ORF">FYJ55_07305</name>
</gene>
<proteinExistence type="predicted"/>
<dbReference type="AlphaFoldDB" id="A0A6N7VHW5"/>
<dbReference type="RefSeq" id="WP_154556285.1">
    <property type="nucleotide sequence ID" value="NZ_VUMR01000038.1"/>
</dbReference>
<organism evidence="1 2">
    <name type="scientific">Holdemanella porci</name>
    <dbReference type="NCBI Taxonomy" id="2652276"/>
    <lineage>
        <taxon>Bacteria</taxon>
        <taxon>Bacillati</taxon>
        <taxon>Bacillota</taxon>
        <taxon>Erysipelotrichia</taxon>
        <taxon>Erysipelotrichales</taxon>
        <taxon>Erysipelotrichaceae</taxon>
        <taxon>Holdemanella</taxon>
    </lineage>
</organism>
<dbReference type="GeneID" id="93159100"/>
<dbReference type="SUPFAM" id="SSF82185">
    <property type="entry name" value="Histone H3 K4-specific methyltransferase SET7/9 N-terminal domain"/>
    <property type="match status" value="1"/>
</dbReference>
<evidence type="ECO:0000313" key="2">
    <source>
        <dbReference type="Proteomes" id="UP000434241"/>
    </source>
</evidence>
<keyword evidence="2" id="KW-1185">Reference proteome</keyword>
<accession>A0A6N7VHW5</accession>
<name>A0A6N7VHW5_9FIRM</name>
<dbReference type="Proteomes" id="UP000434241">
    <property type="component" value="Unassembled WGS sequence"/>
</dbReference>